<evidence type="ECO:0000256" key="1">
    <source>
        <dbReference type="SAM" id="Phobius"/>
    </source>
</evidence>
<accession>A0A0V1GL94</accession>
<keyword evidence="1" id="KW-1133">Transmembrane helix</keyword>
<evidence type="ECO:0000313" key="2">
    <source>
        <dbReference type="EMBL" id="KRY98928.1"/>
    </source>
</evidence>
<name>A0A0V1GL94_9BILA</name>
<keyword evidence="1" id="KW-0472">Membrane</keyword>
<keyword evidence="1" id="KW-0812">Transmembrane</keyword>
<reference evidence="2 3" key="1">
    <citation type="submission" date="2015-01" db="EMBL/GenBank/DDBJ databases">
        <title>Evolution of Trichinella species and genotypes.</title>
        <authorList>
            <person name="Korhonen P.K."/>
            <person name="Edoardo P."/>
            <person name="Giuseppe L.R."/>
            <person name="Gasser R.B."/>
        </authorList>
    </citation>
    <scope>NUCLEOTIDE SEQUENCE [LARGE SCALE GENOMIC DNA]</scope>
    <source>
        <strain evidence="2">ISS1029</strain>
    </source>
</reference>
<dbReference type="AlphaFoldDB" id="A0A0V1GL94"/>
<proteinExistence type="predicted"/>
<dbReference type="EMBL" id="JYDP01001094">
    <property type="protein sequence ID" value="KRY98928.1"/>
    <property type="molecule type" value="Genomic_DNA"/>
</dbReference>
<evidence type="ECO:0000313" key="3">
    <source>
        <dbReference type="Proteomes" id="UP000055024"/>
    </source>
</evidence>
<protein>
    <submittedName>
        <fullName evidence="2">Uncharacterized protein</fullName>
    </submittedName>
</protein>
<organism evidence="2 3">
    <name type="scientific">Trichinella zimbabwensis</name>
    <dbReference type="NCBI Taxonomy" id="268475"/>
    <lineage>
        <taxon>Eukaryota</taxon>
        <taxon>Metazoa</taxon>
        <taxon>Ecdysozoa</taxon>
        <taxon>Nematoda</taxon>
        <taxon>Enoplea</taxon>
        <taxon>Dorylaimia</taxon>
        <taxon>Trichinellida</taxon>
        <taxon>Trichinellidae</taxon>
        <taxon>Trichinella</taxon>
    </lineage>
</organism>
<feature type="transmembrane region" description="Helical" evidence="1">
    <location>
        <begin position="12"/>
        <end position="33"/>
    </location>
</feature>
<dbReference type="Proteomes" id="UP000055024">
    <property type="component" value="Unassembled WGS sequence"/>
</dbReference>
<gene>
    <name evidence="2" type="ORF">T11_3293</name>
</gene>
<comment type="caution">
    <text evidence="2">The sequence shown here is derived from an EMBL/GenBank/DDBJ whole genome shotgun (WGS) entry which is preliminary data.</text>
</comment>
<sequence>MVQHSRSKRIWVLPLIFPLALYVLFQDMIIVNYPRREA</sequence>
<keyword evidence="3" id="KW-1185">Reference proteome</keyword>